<accession>A0AAE0GGJ9</accession>
<feature type="region of interest" description="Disordered" evidence="2">
    <location>
        <begin position="623"/>
        <end position="651"/>
    </location>
</feature>
<dbReference type="Gene3D" id="3.50.50.60">
    <property type="entry name" value="FAD/NAD(P)-binding domain"/>
    <property type="match status" value="2"/>
</dbReference>
<dbReference type="Gene3D" id="3.90.660.10">
    <property type="match status" value="1"/>
</dbReference>
<keyword evidence="4" id="KW-1185">Reference proteome</keyword>
<dbReference type="SUPFAM" id="SSF51905">
    <property type="entry name" value="FAD/NAD(P)-binding domain"/>
    <property type="match status" value="1"/>
</dbReference>
<evidence type="ECO:0008006" key="5">
    <source>
        <dbReference type="Google" id="ProtNLM"/>
    </source>
</evidence>
<dbReference type="AlphaFoldDB" id="A0AAE0GGJ9"/>
<evidence type="ECO:0000313" key="4">
    <source>
        <dbReference type="Proteomes" id="UP001190700"/>
    </source>
</evidence>
<organism evidence="3 4">
    <name type="scientific">Cymbomonas tetramitiformis</name>
    <dbReference type="NCBI Taxonomy" id="36881"/>
    <lineage>
        <taxon>Eukaryota</taxon>
        <taxon>Viridiplantae</taxon>
        <taxon>Chlorophyta</taxon>
        <taxon>Pyramimonadophyceae</taxon>
        <taxon>Pyramimonadales</taxon>
        <taxon>Pyramimonadaceae</taxon>
        <taxon>Cymbomonas</taxon>
    </lineage>
</organism>
<proteinExistence type="inferred from homology"/>
<dbReference type="PANTHER" id="PTHR16128:SF5">
    <property type="entry name" value="FAD_NAD(P)-BINDING OXIDOREDUCTASE FAMILY PROTEIN"/>
    <property type="match status" value="1"/>
</dbReference>
<sequence length="929" mass="99636">MTSGCTLPEQMKHYNLVANRTVTPESLGQALQHLTTHACWENIQTRSGALRKYDQWCFEDCDVPKRFDEIRPLILALLGEARNAEANVGEIHPIQCFLCLYEDGSMSCPAHTHGCRQLTLSLGATRNMIVNGKECTLKNGDLILLNGERHAISAEGGVSASAPRVSINIFYTTASKPDATVNGYYEGSPYHLSTRPSKLSRKASLLSPATPAQAVCALPAHQPPMETADPPQATADDDVLNRSARMLRAPPGLEGPRQHVELARSASARDAPVPRPVWGEERQAHGKGPGQPGRGALKVCVIGGGAAGLGCCKRLSENGADVEITMIVEGRGIGGRICTKYPHGATQPSISQAIRAGTIGQDAKLGRRAHQAGDGAWEAGYIWAGDAKPEGRAHRAGDAAWEGGRIRQEMGLGRGGRTEQERCGLGGAGAPGRRCGLGGGRTGRRCGLGGGRPGRRCGREGWAHQAGDRAWESQAHQAGDAAWESRATRQEMRLGRRGAPGDAAWEGRAHRAGDAWEGRRTKQEMGLRLRRTKQEMGLGRRGRTGQEMRLGRGVAHQAGDGLGRRDDPSLAFDFGVQRIELRPPLLTHLRHCEKASGVQLVAQWPGPGRLKKLVCTGQQLQQRTYGGGKGRQGGETSGQGGRGGLGEGGHGNMRVQVHAAPDATTVVGVPNMGVIGRSLAGSCPGLTVHGDRTARVVGRNPASKRWMVEWGRATPTGGQARARGDLREEVEAENGEFDVVVLAFEAKKIAQGCASGYKRIQASASQRIGQGVRAVHHHQQWALLIAFQAPTNASFDAADVTGHDIIMWVANNSSKPGREPVPECWVVHTTPEWASRRKWDRGEVERVLTRSFLQLLTATGARTPAVAFSMSSRWGACTSPPGARATPPGPQWDDQEWMGACGDWCKGVTVCDAYEAGAEMAQEVIFRTR</sequence>
<dbReference type="PANTHER" id="PTHR16128">
    <property type="entry name" value="FAD/NAD(P)-BINDING OXIDOREDUCTASE FAMILY PROTEIN"/>
    <property type="match status" value="1"/>
</dbReference>
<evidence type="ECO:0000313" key="3">
    <source>
        <dbReference type="EMBL" id="KAK3277676.1"/>
    </source>
</evidence>
<dbReference type="InterPro" id="IPR036188">
    <property type="entry name" value="FAD/NAD-bd_sf"/>
</dbReference>
<dbReference type="Gene3D" id="2.60.120.590">
    <property type="entry name" value="Alpha-ketoglutarate-dependent dioxygenase AlkB-like"/>
    <property type="match status" value="1"/>
</dbReference>
<reference evidence="3 4" key="1">
    <citation type="journal article" date="2015" name="Genome Biol. Evol.">
        <title>Comparative Genomics of a Bacterivorous Green Alga Reveals Evolutionary Causalities and Consequences of Phago-Mixotrophic Mode of Nutrition.</title>
        <authorList>
            <person name="Burns J.A."/>
            <person name="Paasch A."/>
            <person name="Narechania A."/>
            <person name="Kim E."/>
        </authorList>
    </citation>
    <scope>NUCLEOTIDE SEQUENCE [LARGE SCALE GENOMIC DNA]</scope>
    <source>
        <strain evidence="3 4">PLY_AMNH</strain>
    </source>
</reference>
<comment type="caution">
    <text evidence="3">The sequence shown here is derived from an EMBL/GenBank/DDBJ whole genome shotgun (WGS) entry which is preliminary data.</text>
</comment>
<protein>
    <recommendedName>
        <fullName evidence="5">Amine oxidase domain-containing protein</fullName>
    </recommendedName>
</protein>
<feature type="region of interest" description="Disordered" evidence="2">
    <location>
        <begin position="263"/>
        <end position="292"/>
    </location>
</feature>
<feature type="compositionally biased region" description="Gly residues" evidence="2">
    <location>
        <begin position="625"/>
        <end position="651"/>
    </location>
</feature>
<gene>
    <name evidence="3" type="ORF">CYMTET_14334</name>
</gene>
<dbReference type="EMBL" id="LGRX02005979">
    <property type="protein sequence ID" value="KAK3277676.1"/>
    <property type="molecule type" value="Genomic_DNA"/>
</dbReference>
<comment type="similarity">
    <text evidence="1">Belongs to the alkB family.</text>
</comment>
<evidence type="ECO:0000256" key="2">
    <source>
        <dbReference type="SAM" id="MobiDB-lite"/>
    </source>
</evidence>
<dbReference type="Proteomes" id="UP001190700">
    <property type="component" value="Unassembled WGS sequence"/>
</dbReference>
<dbReference type="InterPro" id="IPR037151">
    <property type="entry name" value="AlkB-like_sf"/>
</dbReference>
<evidence type="ECO:0000256" key="1">
    <source>
        <dbReference type="ARBA" id="ARBA00007879"/>
    </source>
</evidence>
<dbReference type="SUPFAM" id="SSF51197">
    <property type="entry name" value="Clavaminate synthase-like"/>
    <property type="match status" value="1"/>
</dbReference>
<name>A0AAE0GGJ9_9CHLO</name>
<dbReference type="SUPFAM" id="SSF51971">
    <property type="entry name" value="Nucleotide-binding domain"/>
    <property type="match status" value="1"/>
</dbReference>